<comment type="caution">
    <text evidence="2">The sequence shown here is derived from an EMBL/GenBank/DDBJ whole genome shotgun (WGS) entry which is preliminary data.</text>
</comment>
<dbReference type="Gene3D" id="3.10.450.700">
    <property type="match status" value="1"/>
</dbReference>
<sequence>MGHKNIFSDHVSIGMNEYVLNIVMNIDESFYLVISESEPSDGRLDHKRIRIPIENARGLRDALNKSISKIDKINRMKLISRSRVLDLVRNSSTTNTRTSSADRNVENTNISNSKPKESHIHKQRKIYPKAYMPWTAEDDSKLEDLYCEGCSVRILAQVFERNIGAINSRIDKLELREKYG</sequence>
<feature type="region of interest" description="Disordered" evidence="1">
    <location>
        <begin position="91"/>
        <end position="119"/>
    </location>
</feature>
<accession>A0ABW5L073</accession>
<evidence type="ECO:0000313" key="2">
    <source>
        <dbReference type="EMBL" id="MFD2554602.1"/>
    </source>
</evidence>
<protein>
    <submittedName>
        <fullName evidence="2">Uncharacterized protein</fullName>
    </submittedName>
</protein>
<proteinExistence type="predicted"/>
<keyword evidence="3" id="KW-1185">Reference proteome</keyword>
<evidence type="ECO:0000313" key="3">
    <source>
        <dbReference type="Proteomes" id="UP001597440"/>
    </source>
</evidence>
<name>A0ABW5L073_9SPHI</name>
<organism evidence="2 3">
    <name type="scientific">Sphingobacterium tabacisoli</name>
    <dbReference type="NCBI Taxonomy" id="2044855"/>
    <lineage>
        <taxon>Bacteria</taxon>
        <taxon>Pseudomonadati</taxon>
        <taxon>Bacteroidota</taxon>
        <taxon>Sphingobacteriia</taxon>
        <taxon>Sphingobacteriales</taxon>
        <taxon>Sphingobacteriaceae</taxon>
        <taxon>Sphingobacterium</taxon>
    </lineage>
</organism>
<evidence type="ECO:0000256" key="1">
    <source>
        <dbReference type="SAM" id="MobiDB-lite"/>
    </source>
</evidence>
<dbReference type="Proteomes" id="UP001597440">
    <property type="component" value="Unassembled WGS sequence"/>
</dbReference>
<reference evidence="3" key="1">
    <citation type="journal article" date="2019" name="Int. J. Syst. Evol. Microbiol.">
        <title>The Global Catalogue of Microorganisms (GCM) 10K type strain sequencing project: providing services to taxonomists for standard genome sequencing and annotation.</title>
        <authorList>
            <consortium name="The Broad Institute Genomics Platform"/>
            <consortium name="The Broad Institute Genome Sequencing Center for Infectious Disease"/>
            <person name="Wu L."/>
            <person name="Ma J."/>
        </authorList>
    </citation>
    <scope>NUCLEOTIDE SEQUENCE [LARGE SCALE GENOMIC DNA]</scope>
    <source>
        <strain evidence="3">KCTC 52298</strain>
    </source>
</reference>
<gene>
    <name evidence="2" type="ORF">ACFSQW_09390</name>
</gene>
<dbReference type="RefSeq" id="WP_210353008.1">
    <property type="nucleotide sequence ID" value="NZ_JAEQMU010000001.1"/>
</dbReference>
<dbReference type="EMBL" id="JBHULD010000014">
    <property type="protein sequence ID" value="MFD2554602.1"/>
    <property type="molecule type" value="Genomic_DNA"/>
</dbReference>